<dbReference type="Proteomes" id="UP001145069">
    <property type="component" value="Unassembled WGS sequence"/>
</dbReference>
<gene>
    <name evidence="2" type="ORF">NC799_07450</name>
</gene>
<accession>A0A9X4AED9</accession>
<proteinExistence type="predicted"/>
<protein>
    <submittedName>
        <fullName evidence="2">Uncharacterized protein</fullName>
    </submittedName>
</protein>
<dbReference type="AlphaFoldDB" id="A0A9X4AED9"/>
<feature type="signal peptide" evidence="1">
    <location>
        <begin position="1"/>
        <end position="16"/>
    </location>
</feature>
<feature type="chain" id="PRO_5040878863" evidence="1">
    <location>
        <begin position="17"/>
        <end position="133"/>
    </location>
</feature>
<organism evidence="2 3">
    <name type="scientific">Aquibacillus salsiterrae</name>
    <dbReference type="NCBI Taxonomy" id="2950439"/>
    <lineage>
        <taxon>Bacteria</taxon>
        <taxon>Bacillati</taxon>
        <taxon>Bacillota</taxon>
        <taxon>Bacilli</taxon>
        <taxon>Bacillales</taxon>
        <taxon>Bacillaceae</taxon>
        <taxon>Aquibacillus</taxon>
    </lineage>
</organism>
<dbReference type="EMBL" id="JAMQKC010000004">
    <property type="protein sequence ID" value="MDC3416752.1"/>
    <property type="molecule type" value="Genomic_DNA"/>
</dbReference>
<evidence type="ECO:0000313" key="3">
    <source>
        <dbReference type="Proteomes" id="UP001145069"/>
    </source>
</evidence>
<evidence type="ECO:0000256" key="1">
    <source>
        <dbReference type="SAM" id="SignalP"/>
    </source>
</evidence>
<keyword evidence="1" id="KW-0732">Signal</keyword>
<comment type="caution">
    <text evidence="2">The sequence shown here is derived from an EMBL/GenBank/DDBJ whole genome shotgun (WGS) entry which is preliminary data.</text>
</comment>
<sequence>MKYIAAIMIVALSVLALDVFSKETEQPTAPLGVEQIDTTDQEIKLINQPKPRRFDQLGQSTGDVETDKQVILEAANRVPSVKATSVEIKGLTATITAEITEPMNAEEAQAWEDNIKSAIEGAIQKYEINVIIK</sequence>
<keyword evidence="3" id="KW-1185">Reference proteome</keyword>
<evidence type="ECO:0000313" key="2">
    <source>
        <dbReference type="EMBL" id="MDC3416752.1"/>
    </source>
</evidence>
<dbReference type="RefSeq" id="WP_272445767.1">
    <property type="nucleotide sequence ID" value="NZ_JAMQKC010000004.1"/>
</dbReference>
<name>A0A9X4AED9_9BACI</name>
<reference evidence="2" key="1">
    <citation type="submission" date="2022-06" db="EMBL/GenBank/DDBJ databases">
        <title>Aquibacillus sp. a new bacterium isolated from soil saline samples.</title>
        <authorList>
            <person name="Galisteo C."/>
            <person name="De La Haba R."/>
            <person name="Sanchez-Porro C."/>
            <person name="Ventosa A."/>
        </authorList>
    </citation>
    <scope>NUCLEOTIDE SEQUENCE</scope>
    <source>
        <strain evidence="2">3ASR75-54</strain>
    </source>
</reference>